<dbReference type="InterPro" id="IPR036250">
    <property type="entry name" value="AcylCo_DH-like_C"/>
</dbReference>
<dbReference type="Pfam" id="PF00441">
    <property type="entry name" value="Acyl-CoA_dh_1"/>
    <property type="match status" value="1"/>
</dbReference>
<accession>A0A1J5PSB0</accession>
<name>A0A1J5PSB0_9ZZZZ</name>
<dbReference type="PROSITE" id="PS00073">
    <property type="entry name" value="ACYL_COA_DH_2"/>
    <property type="match status" value="1"/>
</dbReference>
<keyword evidence="4" id="KW-0274">FAD</keyword>
<dbReference type="InterPro" id="IPR009075">
    <property type="entry name" value="AcylCo_DH/oxidase_C"/>
</dbReference>
<proteinExistence type="inferred from homology"/>
<gene>
    <name evidence="9" type="primary">mmgC_29</name>
    <name evidence="9" type="ORF">GALL_477630</name>
</gene>
<evidence type="ECO:0000313" key="9">
    <source>
        <dbReference type="EMBL" id="OIQ70623.1"/>
    </source>
</evidence>
<dbReference type="Pfam" id="PF02771">
    <property type="entry name" value="Acyl-CoA_dh_N"/>
    <property type="match status" value="1"/>
</dbReference>
<comment type="caution">
    <text evidence="9">The sequence shown here is derived from an EMBL/GenBank/DDBJ whole genome shotgun (WGS) entry which is preliminary data.</text>
</comment>
<dbReference type="Gene3D" id="1.10.540.10">
    <property type="entry name" value="Acyl-CoA dehydrogenase/oxidase, N-terminal domain"/>
    <property type="match status" value="1"/>
</dbReference>
<evidence type="ECO:0000259" key="7">
    <source>
        <dbReference type="Pfam" id="PF02770"/>
    </source>
</evidence>
<keyword evidence="3" id="KW-0285">Flavoprotein</keyword>
<evidence type="ECO:0000256" key="4">
    <source>
        <dbReference type="ARBA" id="ARBA00022827"/>
    </source>
</evidence>
<evidence type="ECO:0000259" key="8">
    <source>
        <dbReference type="Pfam" id="PF02771"/>
    </source>
</evidence>
<dbReference type="EC" id="1.3.99.-" evidence="9"/>
<dbReference type="PROSITE" id="PS00072">
    <property type="entry name" value="ACYL_COA_DH_1"/>
    <property type="match status" value="1"/>
</dbReference>
<dbReference type="InterPro" id="IPR037069">
    <property type="entry name" value="AcylCoA_DH/ox_N_sf"/>
</dbReference>
<dbReference type="InterPro" id="IPR006091">
    <property type="entry name" value="Acyl-CoA_Oxase/DH_mid-dom"/>
</dbReference>
<dbReference type="EMBL" id="MLJW01004110">
    <property type="protein sequence ID" value="OIQ70623.1"/>
    <property type="molecule type" value="Genomic_DNA"/>
</dbReference>
<dbReference type="PANTHER" id="PTHR43884:SF12">
    <property type="entry name" value="ISOVALERYL-COA DEHYDROGENASE, MITOCHONDRIAL-RELATED"/>
    <property type="match status" value="1"/>
</dbReference>
<keyword evidence="5 9" id="KW-0560">Oxidoreductase</keyword>
<evidence type="ECO:0000256" key="3">
    <source>
        <dbReference type="ARBA" id="ARBA00022630"/>
    </source>
</evidence>
<feature type="domain" description="Acyl-CoA oxidase/dehydrogenase middle" evidence="7">
    <location>
        <begin position="61"/>
        <end position="156"/>
    </location>
</feature>
<dbReference type="SUPFAM" id="SSF47203">
    <property type="entry name" value="Acyl-CoA dehydrogenase C-terminal domain-like"/>
    <property type="match status" value="1"/>
</dbReference>
<dbReference type="InterPro" id="IPR006089">
    <property type="entry name" value="Acyl-CoA_DH_CS"/>
</dbReference>
<evidence type="ECO:0000256" key="1">
    <source>
        <dbReference type="ARBA" id="ARBA00001974"/>
    </source>
</evidence>
<dbReference type="GO" id="GO:0050660">
    <property type="term" value="F:flavin adenine dinucleotide binding"/>
    <property type="evidence" value="ECO:0007669"/>
    <property type="project" value="InterPro"/>
</dbReference>
<dbReference type="Gene3D" id="2.40.110.10">
    <property type="entry name" value="Butyryl-CoA Dehydrogenase, subunit A, domain 2"/>
    <property type="match status" value="1"/>
</dbReference>
<evidence type="ECO:0000256" key="2">
    <source>
        <dbReference type="ARBA" id="ARBA00009347"/>
    </source>
</evidence>
<reference evidence="9" key="1">
    <citation type="submission" date="2016-10" db="EMBL/GenBank/DDBJ databases">
        <title>Sequence of Gallionella enrichment culture.</title>
        <authorList>
            <person name="Poehlein A."/>
            <person name="Muehling M."/>
            <person name="Daniel R."/>
        </authorList>
    </citation>
    <scope>NUCLEOTIDE SEQUENCE</scope>
</reference>
<comment type="cofactor">
    <cofactor evidence="1">
        <name>FAD</name>
        <dbReference type="ChEBI" id="CHEBI:57692"/>
    </cofactor>
</comment>
<evidence type="ECO:0000256" key="5">
    <source>
        <dbReference type="ARBA" id="ARBA00023002"/>
    </source>
</evidence>
<evidence type="ECO:0000259" key="6">
    <source>
        <dbReference type="Pfam" id="PF00441"/>
    </source>
</evidence>
<dbReference type="Gene3D" id="1.20.140.10">
    <property type="entry name" value="Butyryl-CoA Dehydrogenase, subunit A, domain 3"/>
    <property type="match status" value="1"/>
</dbReference>
<protein>
    <submittedName>
        <fullName evidence="9">Acyl-CoA dehydrogenase</fullName>
        <ecNumber evidence="9">1.3.99.-</ecNumber>
    </submittedName>
</protein>
<dbReference type="FunFam" id="1.20.140.10:FF:000004">
    <property type="entry name" value="Acyl-CoA dehydrogenase FadE25"/>
    <property type="match status" value="1"/>
</dbReference>
<dbReference type="InterPro" id="IPR013786">
    <property type="entry name" value="AcylCoA_DH/ox_N"/>
</dbReference>
<dbReference type="InterPro" id="IPR009100">
    <property type="entry name" value="AcylCoA_DH/oxidase_NM_dom_sf"/>
</dbReference>
<comment type="similarity">
    <text evidence="2">Belongs to the acyl-CoA dehydrogenase family.</text>
</comment>
<dbReference type="SUPFAM" id="SSF56645">
    <property type="entry name" value="Acyl-CoA dehydrogenase NM domain-like"/>
    <property type="match status" value="1"/>
</dbReference>
<dbReference type="FunFam" id="2.40.110.10:FF:000002">
    <property type="entry name" value="Acyl-CoA dehydrogenase fadE12"/>
    <property type="match status" value="1"/>
</dbReference>
<organism evidence="9">
    <name type="scientific">mine drainage metagenome</name>
    <dbReference type="NCBI Taxonomy" id="410659"/>
    <lineage>
        <taxon>unclassified sequences</taxon>
        <taxon>metagenomes</taxon>
        <taxon>ecological metagenomes</taxon>
    </lineage>
</organism>
<sequence length="320" mass="34505">MDLTMEEECLVAVELGRTSPAFRSAFGTNVGIGAQGLVMFGTDEQKSRLLPCIVAVGLGSLAITEESAGSDATGMKTSFRPDGDDIVVNGSKLFISSGDVADRILLFGKYAGIDDARAAISVLVLEKGTPGFEVVRLEDKMGHRAASTASLRFEGCRVPKANLIGQPGDGLKILLGSLNRSRPSVAAHALGIAIAAFKDMTSYMNERRQSGKRIVDFQANQFMLADLATDLAMCESWLDYLAELIDSGAKDFGLEASMAKMRASDLAMRISTEAVQMHGGYGYCSDFRVERLMRDAKITQIWEGTNQIHRQLIGRSFAAK</sequence>
<dbReference type="PANTHER" id="PTHR43884">
    <property type="entry name" value="ACYL-COA DEHYDROGENASE"/>
    <property type="match status" value="1"/>
</dbReference>
<feature type="domain" description="Acyl-CoA dehydrogenase/oxidase N-terminal" evidence="8">
    <location>
        <begin position="2"/>
        <end position="54"/>
    </location>
</feature>
<feature type="domain" description="Acyl-CoA dehydrogenase/oxidase C-terminal" evidence="6">
    <location>
        <begin position="168"/>
        <end position="316"/>
    </location>
</feature>
<dbReference type="AlphaFoldDB" id="A0A1J5PSB0"/>
<dbReference type="InterPro" id="IPR046373">
    <property type="entry name" value="Acyl-CoA_Oxase/DH_mid-dom_sf"/>
</dbReference>
<dbReference type="Pfam" id="PF02770">
    <property type="entry name" value="Acyl-CoA_dh_M"/>
    <property type="match status" value="1"/>
</dbReference>
<dbReference type="GO" id="GO:0003995">
    <property type="term" value="F:acyl-CoA dehydrogenase activity"/>
    <property type="evidence" value="ECO:0007669"/>
    <property type="project" value="InterPro"/>
</dbReference>